<dbReference type="RefSeq" id="WP_252954575.1">
    <property type="nucleotide sequence ID" value="NZ_JAFIRR010000109.1"/>
</dbReference>
<protein>
    <submittedName>
        <fullName evidence="2">Type VI secretion system lipoprotein TssJ</fullName>
    </submittedName>
</protein>
<evidence type="ECO:0000256" key="1">
    <source>
        <dbReference type="SAM" id="SignalP"/>
    </source>
</evidence>
<sequence>MAHTVLRFAWLIGLLAGMSACAPPPPPPPTVVNLTLEATSDVNPTESGAAAPVQLRVYQLTSTAAFNGAEFFALLDRDAATLGDQLVRREDFILAPGATVTSTLNPEARVTTLGLFMGVRSMDGVAWRGTWAVPPNKTSAITVTAAKAGVTVAPTP</sequence>
<feature type="chain" id="PRO_5045602326" evidence="1">
    <location>
        <begin position="23"/>
        <end position="156"/>
    </location>
</feature>
<gene>
    <name evidence="2" type="primary">tssJ</name>
    <name evidence="2" type="ORF">JYK14_17490</name>
</gene>
<feature type="signal peptide" evidence="1">
    <location>
        <begin position="1"/>
        <end position="22"/>
    </location>
</feature>
<dbReference type="EMBL" id="JAFIRR010000109">
    <property type="protein sequence ID" value="MCO6417942.1"/>
    <property type="molecule type" value="Genomic_DNA"/>
</dbReference>
<dbReference type="NCBIfam" id="TIGR03352">
    <property type="entry name" value="VI_chp_3"/>
    <property type="match status" value="1"/>
</dbReference>
<name>A0ABT1D7M7_9PROT</name>
<dbReference type="PANTHER" id="PTHR37625:SF4">
    <property type="entry name" value="OUTER MEMBRANE LIPOPROTEIN"/>
    <property type="match status" value="1"/>
</dbReference>
<keyword evidence="2" id="KW-0449">Lipoprotein</keyword>
<keyword evidence="3" id="KW-1185">Reference proteome</keyword>
<dbReference type="Proteomes" id="UP001523392">
    <property type="component" value="Unassembled WGS sequence"/>
</dbReference>
<dbReference type="InterPro" id="IPR017734">
    <property type="entry name" value="T6SS_SciN"/>
</dbReference>
<evidence type="ECO:0000313" key="2">
    <source>
        <dbReference type="EMBL" id="MCO6417942.1"/>
    </source>
</evidence>
<dbReference type="PANTHER" id="PTHR37625">
    <property type="entry name" value="OUTER MEMBRANE LIPOPROTEIN-RELATED"/>
    <property type="match status" value="1"/>
</dbReference>
<reference evidence="2 3" key="1">
    <citation type="submission" date="2021-12" db="EMBL/GenBank/DDBJ databases">
        <title>Siccirubricoccus leaddurans sp. nov., a high concentration Zn2+ tolerance bacterium.</title>
        <authorList>
            <person name="Cao Y."/>
        </authorList>
    </citation>
    <scope>NUCLEOTIDE SEQUENCE [LARGE SCALE GENOMIC DNA]</scope>
    <source>
        <strain evidence="2 3">KC 17139</strain>
    </source>
</reference>
<dbReference type="PROSITE" id="PS51257">
    <property type="entry name" value="PROKAR_LIPOPROTEIN"/>
    <property type="match status" value="1"/>
</dbReference>
<keyword evidence="1" id="KW-0732">Signal</keyword>
<dbReference type="Gene3D" id="2.60.40.4150">
    <property type="entry name" value="Type VI secretion system, lipoprotein SciN"/>
    <property type="match status" value="1"/>
</dbReference>
<accession>A0ABT1D7M7</accession>
<organism evidence="2 3">
    <name type="scientific">Siccirubricoccus soli</name>
    <dbReference type="NCBI Taxonomy" id="2899147"/>
    <lineage>
        <taxon>Bacteria</taxon>
        <taxon>Pseudomonadati</taxon>
        <taxon>Pseudomonadota</taxon>
        <taxon>Alphaproteobacteria</taxon>
        <taxon>Acetobacterales</taxon>
        <taxon>Roseomonadaceae</taxon>
        <taxon>Siccirubricoccus</taxon>
    </lineage>
</organism>
<dbReference type="Pfam" id="PF12790">
    <property type="entry name" value="T6SS-SciN"/>
    <property type="match status" value="1"/>
</dbReference>
<proteinExistence type="predicted"/>
<evidence type="ECO:0000313" key="3">
    <source>
        <dbReference type="Proteomes" id="UP001523392"/>
    </source>
</evidence>
<comment type="caution">
    <text evidence="2">The sequence shown here is derived from an EMBL/GenBank/DDBJ whole genome shotgun (WGS) entry which is preliminary data.</text>
</comment>
<dbReference type="InterPro" id="IPR038706">
    <property type="entry name" value="Type_VI_SciN-like_sf"/>
</dbReference>